<dbReference type="FunFam" id="3.30.160.60:FF:000145">
    <property type="entry name" value="Zinc finger protein 574"/>
    <property type="match status" value="1"/>
</dbReference>
<organism evidence="15 16">
    <name type="scientific">Oncorhynchus tshawytscha</name>
    <name type="common">Chinook salmon</name>
    <name type="synonym">Salmo tshawytscha</name>
    <dbReference type="NCBI Taxonomy" id="74940"/>
    <lineage>
        <taxon>Eukaryota</taxon>
        <taxon>Metazoa</taxon>
        <taxon>Chordata</taxon>
        <taxon>Craniata</taxon>
        <taxon>Vertebrata</taxon>
        <taxon>Euteleostomi</taxon>
        <taxon>Actinopterygii</taxon>
        <taxon>Neopterygii</taxon>
        <taxon>Teleostei</taxon>
        <taxon>Protacanthopterygii</taxon>
        <taxon>Salmoniformes</taxon>
        <taxon>Salmonidae</taxon>
        <taxon>Salmoninae</taxon>
        <taxon>Oncorhynchus</taxon>
    </lineage>
</organism>
<feature type="region of interest" description="Disordered" evidence="13">
    <location>
        <begin position="145"/>
        <end position="169"/>
    </location>
</feature>
<name>A0AAZ3RYZ0_ONCTS</name>
<feature type="domain" description="C2H2-type" evidence="14">
    <location>
        <begin position="408"/>
        <end position="435"/>
    </location>
</feature>
<evidence type="ECO:0000256" key="5">
    <source>
        <dbReference type="ARBA" id="ARBA00022737"/>
    </source>
</evidence>
<evidence type="ECO:0000256" key="1">
    <source>
        <dbReference type="ARBA" id="ARBA00003767"/>
    </source>
</evidence>
<feature type="domain" description="C2H2-type" evidence="14">
    <location>
        <begin position="323"/>
        <end position="350"/>
    </location>
</feature>
<keyword evidence="8" id="KW-0805">Transcription regulation</keyword>
<feature type="domain" description="C2H2-type" evidence="14">
    <location>
        <begin position="464"/>
        <end position="491"/>
    </location>
</feature>
<dbReference type="GO" id="GO:0006357">
    <property type="term" value="P:regulation of transcription by RNA polymerase II"/>
    <property type="evidence" value="ECO:0007669"/>
    <property type="project" value="TreeGrafter"/>
</dbReference>
<dbReference type="PROSITE" id="PS50157">
    <property type="entry name" value="ZINC_FINGER_C2H2_2"/>
    <property type="match status" value="10"/>
</dbReference>
<protein>
    <recommendedName>
        <fullName evidence="14">C2H2-type domain-containing protein</fullName>
    </recommendedName>
</protein>
<dbReference type="InterPro" id="IPR036236">
    <property type="entry name" value="Znf_C2H2_sf"/>
</dbReference>
<dbReference type="PANTHER" id="PTHR24404">
    <property type="entry name" value="ZINC FINGER PROTEIN"/>
    <property type="match status" value="1"/>
</dbReference>
<keyword evidence="9" id="KW-0238">DNA-binding</keyword>
<evidence type="ECO:0000313" key="15">
    <source>
        <dbReference type="Ensembl" id="ENSOTSP00005145435.1"/>
    </source>
</evidence>
<dbReference type="FunFam" id="3.30.160.60:FF:000771">
    <property type="entry name" value="zinc finger protein 648"/>
    <property type="match status" value="1"/>
</dbReference>
<feature type="domain" description="C2H2-type" evidence="14">
    <location>
        <begin position="548"/>
        <end position="577"/>
    </location>
</feature>
<evidence type="ECO:0000256" key="10">
    <source>
        <dbReference type="ARBA" id="ARBA00023163"/>
    </source>
</evidence>
<feature type="domain" description="C2H2-type" evidence="14">
    <location>
        <begin position="295"/>
        <end position="322"/>
    </location>
</feature>
<dbReference type="Pfam" id="PF00096">
    <property type="entry name" value="zf-C2H2"/>
    <property type="match status" value="8"/>
</dbReference>
<evidence type="ECO:0000256" key="13">
    <source>
        <dbReference type="SAM" id="MobiDB-lite"/>
    </source>
</evidence>
<dbReference type="AlphaFoldDB" id="A0AAZ3RYZ0"/>
<evidence type="ECO:0000256" key="8">
    <source>
        <dbReference type="ARBA" id="ARBA00023015"/>
    </source>
</evidence>
<dbReference type="SUPFAM" id="SSF57667">
    <property type="entry name" value="beta-beta-alpha zinc fingers"/>
    <property type="match status" value="5"/>
</dbReference>
<keyword evidence="16" id="KW-1185">Reference proteome</keyword>
<keyword evidence="7" id="KW-0862">Zinc</keyword>
<dbReference type="PROSITE" id="PS00028">
    <property type="entry name" value="ZINC_FINGER_C2H2_1"/>
    <property type="match status" value="8"/>
</dbReference>
<reference evidence="15" key="3">
    <citation type="submission" date="2025-09" db="UniProtKB">
        <authorList>
            <consortium name="Ensembl"/>
        </authorList>
    </citation>
    <scope>IDENTIFICATION</scope>
</reference>
<dbReference type="FunFam" id="3.30.160.60:FF:002343">
    <property type="entry name" value="Zinc finger protein 33A"/>
    <property type="match status" value="1"/>
</dbReference>
<sequence length="599" mass="67182">MTIVRAPTGGCLWFAYGEIGGRCRGTAKEVSSGKIPFQPQATFTTSIISSMAEEMPSWTSERFVDKVYISKRSIRKNLINKMHYVSHVPSESVKVNTAHKVESDSNPSDNDDTDSQSGGSYTGMIYLNPQTPTWTLAEKFAGLNSGKDKRLSPNQDLCSPPGSPAAIKHNVANRRGSTGLEGVYSDSSQQEEGNIKNGTKRLLQRKVCSGDPSDLKLRLVREIRPKTKESLSDVRHDVRDVRGNKCNWKGGEPLVIPPPLNKAMAMIDACEDKVPIVFAAMKKRGVEGDTENRPYKCTHCNWAFKKSSNLQSHLDTHSGLKPHICDLCGKAYSHQGTLQQHKRLHTGERPYHCPFCEKTYIWSSDYRKHIRTHTGEKPYVCETCSKDFVRSSDLRKHERNMHTNEKPFPCTQCGKTFNKPLSLLRHERTHLGERPFCCPICGKAFAVASRMAEHQKVHTGLRPYTCLVCTKSFTKSSNLLEHQAVHSGIRPHKCPQCGVAFAMVSRLVRHQRVHTGERPYDCTGCSMSFSRTAALKRHQEQTCAGRIFVCVECDKAFQCASQLTEHMVTMVDRGRTMIPSTTLLLKLPVCYSNSINMTE</sequence>
<dbReference type="GO" id="GO:0000978">
    <property type="term" value="F:RNA polymerase II cis-regulatory region sequence-specific DNA binding"/>
    <property type="evidence" value="ECO:0007669"/>
    <property type="project" value="TreeGrafter"/>
</dbReference>
<dbReference type="PANTHER" id="PTHR24404:SF114">
    <property type="entry name" value="KLUMPFUSS, ISOFORM B-RELATED"/>
    <property type="match status" value="1"/>
</dbReference>
<comment type="function">
    <text evidence="1">May be involved in transcriptional regulation.</text>
</comment>
<feature type="domain" description="C2H2-type" evidence="14">
    <location>
        <begin position="492"/>
        <end position="519"/>
    </location>
</feature>
<keyword evidence="4" id="KW-0479">Metal-binding</keyword>
<evidence type="ECO:0000313" key="16">
    <source>
        <dbReference type="Proteomes" id="UP000694402"/>
    </source>
</evidence>
<evidence type="ECO:0000256" key="12">
    <source>
        <dbReference type="PROSITE-ProRule" id="PRU00042"/>
    </source>
</evidence>
<dbReference type="SMART" id="SM00355">
    <property type="entry name" value="ZnF_C2H2"/>
    <property type="match status" value="10"/>
</dbReference>
<accession>A0AAZ3RYZ0</accession>
<dbReference type="FunFam" id="3.30.160.60:FF:000495">
    <property type="entry name" value="zinc finger protein 668"/>
    <property type="match status" value="2"/>
</dbReference>
<dbReference type="GO" id="GO:0003700">
    <property type="term" value="F:DNA-binding transcription factor activity"/>
    <property type="evidence" value="ECO:0007669"/>
    <property type="project" value="TreeGrafter"/>
</dbReference>
<keyword evidence="10" id="KW-0804">Transcription</keyword>
<dbReference type="Gene3D" id="3.30.160.60">
    <property type="entry name" value="Classic Zinc Finger"/>
    <property type="match status" value="9"/>
</dbReference>
<evidence type="ECO:0000256" key="3">
    <source>
        <dbReference type="ARBA" id="ARBA00006991"/>
    </source>
</evidence>
<keyword evidence="5" id="KW-0677">Repeat</keyword>
<dbReference type="FunFam" id="3.30.160.60:FF:000562">
    <property type="entry name" value="Zinc finger protein 786"/>
    <property type="match status" value="1"/>
</dbReference>
<evidence type="ECO:0000256" key="4">
    <source>
        <dbReference type="ARBA" id="ARBA00022723"/>
    </source>
</evidence>
<dbReference type="InterPro" id="IPR013087">
    <property type="entry name" value="Znf_C2H2_type"/>
</dbReference>
<evidence type="ECO:0000256" key="7">
    <source>
        <dbReference type="ARBA" id="ARBA00022833"/>
    </source>
</evidence>
<evidence type="ECO:0000256" key="6">
    <source>
        <dbReference type="ARBA" id="ARBA00022771"/>
    </source>
</evidence>
<dbReference type="InterPro" id="IPR050589">
    <property type="entry name" value="Ikaros_C2H2-ZF"/>
</dbReference>
<comment type="subcellular location">
    <subcellularLocation>
        <location evidence="2">Nucleus</location>
    </subcellularLocation>
</comment>
<evidence type="ECO:0000259" key="14">
    <source>
        <dbReference type="PROSITE" id="PS50157"/>
    </source>
</evidence>
<dbReference type="FunFam" id="3.30.160.60:FF:000710">
    <property type="entry name" value="Zinc finger protein 768"/>
    <property type="match status" value="1"/>
</dbReference>
<evidence type="ECO:0000256" key="2">
    <source>
        <dbReference type="ARBA" id="ARBA00004123"/>
    </source>
</evidence>
<keyword evidence="6 12" id="KW-0863">Zinc-finger</keyword>
<dbReference type="Proteomes" id="UP000694402">
    <property type="component" value="Unassembled WGS sequence"/>
</dbReference>
<dbReference type="Ensembl" id="ENSOTST00005145215.1">
    <property type="protein sequence ID" value="ENSOTSP00005145435.1"/>
    <property type="gene ID" value="ENSOTSG00005064906.1"/>
</dbReference>
<feature type="domain" description="C2H2-type" evidence="14">
    <location>
        <begin position="520"/>
        <end position="545"/>
    </location>
</feature>
<evidence type="ECO:0000256" key="11">
    <source>
        <dbReference type="ARBA" id="ARBA00023242"/>
    </source>
</evidence>
<gene>
    <name evidence="15" type="primary">znf648</name>
</gene>
<feature type="domain" description="C2H2-type" evidence="14">
    <location>
        <begin position="351"/>
        <end position="378"/>
    </location>
</feature>
<reference evidence="15" key="2">
    <citation type="submission" date="2025-08" db="UniProtKB">
        <authorList>
            <consortium name="Ensembl"/>
        </authorList>
    </citation>
    <scope>IDENTIFICATION</scope>
</reference>
<proteinExistence type="inferred from homology"/>
<evidence type="ECO:0000256" key="9">
    <source>
        <dbReference type="ARBA" id="ARBA00023125"/>
    </source>
</evidence>
<dbReference type="FunFam" id="3.30.160.60:FF:002291">
    <property type="entry name" value="Zinc finger protein 648"/>
    <property type="match status" value="1"/>
</dbReference>
<comment type="similarity">
    <text evidence="3">Belongs to the krueppel C2H2-type zinc-finger protein family.</text>
</comment>
<reference evidence="16" key="1">
    <citation type="journal article" date="2018" name="PLoS ONE">
        <title>Chinook salmon (Oncorhynchus tshawytscha) genome and transcriptome.</title>
        <authorList>
            <person name="Christensen K.A."/>
            <person name="Leong J.S."/>
            <person name="Sakhrani D."/>
            <person name="Biagi C.A."/>
            <person name="Minkley D.R."/>
            <person name="Withler R.E."/>
            <person name="Rondeau E.B."/>
            <person name="Koop B.F."/>
            <person name="Devlin R.H."/>
        </authorList>
    </citation>
    <scope>NUCLEOTIDE SEQUENCE [LARGE SCALE GENOMIC DNA]</scope>
</reference>
<dbReference type="GO" id="GO:0008270">
    <property type="term" value="F:zinc ion binding"/>
    <property type="evidence" value="ECO:0007669"/>
    <property type="project" value="UniProtKB-KW"/>
</dbReference>
<keyword evidence="11" id="KW-0539">Nucleus</keyword>
<feature type="region of interest" description="Disordered" evidence="13">
    <location>
        <begin position="98"/>
        <end position="124"/>
    </location>
</feature>
<dbReference type="FunFam" id="3.30.160.60:FF:000358">
    <property type="entry name" value="zinc finger protein 24"/>
    <property type="match status" value="1"/>
</dbReference>
<dbReference type="GeneTree" id="ENSGT00940000163676"/>
<feature type="domain" description="C2H2-type" evidence="14">
    <location>
        <begin position="436"/>
        <end position="463"/>
    </location>
</feature>
<feature type="domain" description="C2H2-type" evidence="14">
    <location>
        <begin position="379"/>
        <end position="407"/>
    </location>
</feature>
<dbReference type="GO" id="GO:0005634">
    <property type="term" value="C:nucleus"/>
    <property type="evidence" value="ECO:0007669"/>
    <property type="project" value="UniProtKB-SubCell"/>
</dbReference>